<evidence type="ECO:0000313" key="3">
    <source>
        <dbReference type="Proteomes" id="UP000664859"/>
    </source>
</evidence>
<keyword evidence="3" id="KW-1185">Reference proteome</keyword>
<reference evidence="2" key="1">
    <citation type="submission" date="2021-02" db="EMBL/GenBank/DDBJ databases">
        <title>First Annotated Genome of the Yellow-green Alga Tribonema minus.</title>
        <authorList>
            <person name="Mahan K.M."/>
        </authorList>
    </citation>
    <scope>NUCLEOTIDE SEQUENCE</scope>
    <source>
        <strain evidence="2">UTEX B ZZ1240</strain>
    </source>
</reference>
<dbReference type="GO" id="GO:0051170">
    <property type="term" value="P:import into nucleus"/>
    <property type="evidence" value="ECO:0007669"/>
    <property type="project" value="TreeGrafter"/>
</dbReference>
<organism evidence="2 3">
    <name type="scientific">Tribonema minus</name>
    <dbReference type="NCBI Taxonomy" id="303371"/>
    <lineage>
        <taxon>Eukaryota</taxon>
        <taxon>Sar</taxon>
        <taxon>Stramenopiles</taxon>
        <taxon>Ochrophyta</taxon>
        <taxon>PX clade</taxon>
        <taxon>Xanthophyceae</taxon>
        <taxon>Tribonematales</taxon>
        <taxon>Tribonemataceae</taxon>
        <taxon>Tribonema</taxon>
    </lineage>
</organism>
<dbReference type="OrthoDB" id="430436at2759"/>
<gene>
    <name evidence="2" type="ORF">JKP88DRAFT_352452</name>
</gene>
<dbReference type="Proteomes" id="UP000664859">
    <property type="component" value="Unassembled WGS sequence"/>
</dbReference>
<name>A0A835ZFB8_9STRA</name>
<dbReference type="EMBL" id="JAFCMP010000023">
    <property type="protein sequence ID" value="KAG5191152.1"/>
    <property type="molecule type" value="Genomic_DNA"/>
</dbReference>
<dbReference type="PANTHER" id="PTHR14097">
    <property type="entry name" value="OXIDOREDUCTASE HTATIP2"/>
    <property type="match status" value="1"/>
</dbReference>
<dbReference type="SUPFAM" id="SSF51735">
    <property type="entry name" value="NAD(P)-binding Rossmann-fold domains"/>
    <property type="match status" value="1"/>
</dbReference>
<evidence type="ECO:0000313" key="2">
    <source>
        <dbReference type="EMBL" id="KAG5191152.1"/>
    </source>
</evidence>
<sequence>MNAVVFGATGAIGREVVTQLAQGDKWSKVVACVRRPVETTEWVPEGPAAAKIQVKVLDYDDIAGSLPQTSLDNVGTAFYCLGTTRKDAGSASDFVKIDYGYLEQIAPVCKGARVRHFSLVTAAGASASSPFLYMKTKGRCENFVKGLGFALVSIWQPGLLGRGEKARFVERMTAYLVREIPVSTVAKAMVADAEAKAAQEAAPPCTFGNKDMWALAK</sequence>
<evidence type="ECO:0000259" key="1">
    <source>
        <dbReference type="Pfam" id="PF13460"/>
    </source>
</evidence>
<dbReference type="GO" id="GO:0005737">
    <property type="term" value="C:cytoplasm"/>
    <property type="evidence" value="ECO:0007669"/>
    <property type="project" value="TreeGrafter"/>
</dbReference>
<feature type="domain" description="NAD(P)-binding" evidence="1">
    <location>
        <begin position="7"/>
        <end position="191"/>
    </location>
</feature>
<dbReference type="Pfam" id="PF13460">
    <property type="entry name" value="NAD_binding_10"/>
    <property type="match status" value="1"/>
</dbReference>
<dbReference type="Gene3D" id="3.40.50.720">
    <property type="entry name" value="NAD(P)-binding Rossmann-like Domain"/>
    <property type="match status" value="1"/>
</dbReference>
<dbReference type="InterPro" id="IPR036291">
    <property type="entry name" value="NAD(P)-bd_dom_sf"/>
</dbReference>
<proteinExistence type="predicted"/>
<dbReference type="PANTHER" id="PTHR14097:SF7">
    <property type="entry name" value="OXIDOREDUCTASE HTATIP2"/>
    <property type="match status" value="1"/>
</dbReference>
<comment type="caution">
    <text evidence="2">The sequence shown here is derived from an EMBL/GenBank/DDBJ whole genome shotgun (WGS) entry which is preliminary data.</text>
</comment>
<protein>
    <recommendedName>
        <fullName evidence="1">NAD(P)-binding domain-containing protein</fullName>
    </recommendedName>
</protein>
<accession>A0A835ZFB8</accession>
<dbReference type="AlphaFoldDB" id="A0A835ZFB8"/>
<dbReference type="InterPro" id="IPR016040">
    <property type="entry name" value="NAD(P)-bd_dom"/>
</dbReference>